<sequence length="324" mass="36572">MNLQQMKGEKSNALEAQVEDAASNIYGHSSPMEQMDEGEESPLQVPNDNVVETEAAGENELNQEENERVEEQEPHTTELPEGYYEVEAIRAKRVQKGQKQYLIKWLGWPEETNTWEPLRHLSLVRDMIDDFEKSLKSRKQCKQKLKQTVHSTTSKATKRRNSSFVRESHVCNAADSERITNIPAVEPIEEHSSNAIDSQMITNIAVATVEQTDAIAAGNAGNTDHSNHVEEVMENHHIVRIVKPDGYRPPQSDTDDPTLRFSALRADGVVVVVDNHFLKENNPQLLLASQITPASFSFRYAELLTPSNWDLTFEKSRIRAPTSS</sequence>
<evidence type="ECO:0000313" key="2">
    <source>
        <dbReference type="Proteomes" id="UP000828941"/>
    </source>
</evidence>
<dbReference type="EMBL" id="CM039427">
    <property type="protein sequence ID" value="KAI4353858.1"/>
    <property type="molecule type" value="Genomic_DNA"/>
</dbReference>
<accession>A0ACB9PZ93</accession>
<reference evidence="1 2" key="1">
    <citation type="journal article" date="2022" name="DNA Res.">
        <title>Chromosomal-level genome assembly of the orchid tree Bauhinia variegata (Leguminosae; Cercidoideae) supports the allotetraploid origin hypothesis of Bauhinia.</title>
        <authorList>
            <person name="Zhong Y."/>
            <person name="Chen Y."/>
            <person name="Zheng D."/>
            <person name="Pang J."/>
            <person name="Liu Y."/>
            <person name="Luo S."/>
            <person name="Meng S."/>
            <person name="Qian L."/>
            <person name="Wei D."/>
            <person name="Dai S."/>
            <person name="Zhou R."/>
        </authorList>
    </citation>
    <scope>NUCLEOTIDE SEQUENCE [LARGE SCALE GENOMIC DNA]</scope>
    <source>
        <strain evidence="1">BV-YZ2020</strain>
    </source>
</reference>
<proteinExistence type="predicted"/>
<comment type="caution">
    <text evidence="1">The sequence shown here is derived from an EMBL/GenBank/DDBJ whole genome shotgun (WGS) entry which is preliminary data.</text>
</comment>
<protein>
    <submittedName>
        <fullName evidence="1">Uncharacterized protein</fullName>
    </submittedName>
</protein>
<dbReference type="Proteomes" id="UP000828941">
    <property type="component" value="Chromosome 2"/>
</dbReference>
<gene>
    <name evidence="1" type="ORF">L6164_002781</name>
</gene>
<keyword evidence="2" id="KW-1185">Reference proteome</keyword>
<organism evidence="1 2">
    <name type="scientific">Bauhinia variegata</name>
    <name type="common">Purple orchid tree</name>
    <name type="synonym">Phanera variegata</name>
    <dbReference type="NCBI Taxonomy" id="167791"/>
    <lineage>
        <taxon>Eukaryota</taxon>
        <taxon>Viridiplantae</taxon>
        <taxon>Streptophyta</taxon>
        <taxon>Embryophyta</taxon>
        <taxon>Tracheophyta</taxon>
        <taxon>Spermatophyta</taxon>
        <taxon>Magnoliopsida</taxon>
        <taxon>eudicotyledons</taxon>
        <taxon>Gunneridae</taxon>
        <taxon>Pentapetalae</taxon>
        <taxon>rosids</taxon>
        <taxon>fabids</taxon>
        <taxon>Fabales</taxon>
        <taxon>Fabaceae</taxon>
        <taxon>Cercidoideae</taxon>
        <taxon>Cercideae</taxon>
        <taxon>Bauhiniinae</taxon>
        <taxon>Bauhinia</taxon>
    </lineage>
</organism>
<evidence type="ECO:0000313" key="1">
    <source>
        <dbReference type="EMBL" id="KAI4353858.1"/>
    </source>
</evidence>
<name>A0ACB9PZ93_BAUVA</name>